<dbReference type="OrthoDB" id="9996895at2759"/>
<gene>
    <name evidence="1" type="ORF">J1N35_030237</name>
</gene>
<accession>A0A9D3UZ39</accession>
<name>A0A9D3UZ39_9ROSI</name>
<protein>
    <submittedName>
        <fullName evidence="1">Uncharacterized protein</fullName>
    </submittedName>
</protein>
<keyword evidence="2" id="KW-1185">Reference proteome</keyword>
<proteinExistence type="predicted"/>
<reference evidence="1 2" key="1">
    <citation type="journal article" date="2021" name="Plant Biotechnol. J.">
        <title>Multi-omics assisted identification of the key and species-specific regulatory components of drought-tolerant mechanisms in Gossypium stocksii.</title>
        <authorList>
            <person name="Yu D."/>
            <person name="Ke L."/>
            <person name="Zhang D."/>
            <person name="Wu Y."/>
            <person name="Sun Y."/>
            <person name="Mei J."/>
            <person name="Sun J."/>
            <person name="Sun Y."/>
        </authorList>
    </citation>
    <scope>NUCLEOTIDE SEQUENCE [LARGE SCALE GENOMIC DNA]</scope>
    <source>
        <strain evidence="2">cv. E1</strain>
        <tissue evidence="1">Leaf</tissue>
    </source>
</reference>
<organism evidence="1 2">
    <name type="scientific">Gossypium stocksii</name>
    <dbReference type="NCBI Taxonomy" id="47602"/>
    <lineage>
        <taxon>Eukaryota</taxon>
        <taxon>Viridiplantae</taxon>
        <taxon>Streptophyta</taxon>
        <taxon>Embryophyta</taxon>
        <taxon>Tracheophyta</taxon>
        <taxon>Spermatophyta</taxon>
        <taxon>Magnoliopsida</taxon>
        <taxon>eudicotyledons</taxon>
        <taxon>Gunneridae</taxon>
        <taxon>Pentapetalae</taxon>
        <taxon>rosids</taxon>
        <taxon>malvids</taxon>
        <taxon>Malvales</taxon>
        <taxon>Malvaceae</taxon>
        <taxon>Malvoideae</taxon>
        <taxon>Gossypium</taxon>
    </lineage>
</organism>
<comment type="caution">
    <text evidence="1">The sequence shown here is derived from an EMBL/GenBank/DDBJ whole genome shotgun (WGS) entry which is preliminary data.</text>
</comment>
<evidence type="ECO:0000313" key="2">
    <source>
        <dbReference type="Proteomes" id="UP000828251"/>
    </source>
</evidence>
<dbReference type="EMBL" id="JAIQCV010000009">
    <property type="protein sequence ID" value="KAH1065250.1"/>
    <property type="molecule type" value="Genomic_DNA"/>
</dbReference>
<evidence type="ECO:0000313" key="1">
    <source>
        <dbReference type="EMBL" id="KAH1065250.1"/>
    </source>
</evidence>
<sequence length="72" mass="7640">MATTISNHEFCLYAKEIDAIGSNLGFERRVDFSQEMLAPSTSTMTLSRLLGHGAITSSTSVDGSGDEVLGIT</sequence>
<dbReference type="AlphaFoldDB" id="A0A9D3UZ39"/>
<dbReference type="Proteomes" id="UP000828251">
    <property type="component" value="Unassembled WGS sequence"/>
</dbReference>